<keyword evidence="4" id="KW-0808">Transferase</keyword>
<dbReference type="InterPro" id="IPR016454">
    <property type="entry name" value="Cysteine_dSase"/>
</dbReference>
<dbReference type="InterPro" id="IPR015421">
    <property type="entry name" value="PyrdxlP-dep_Trfase_major"/>
</dbReference>
<organism evidence="12 13">
    <name type="scientific">Anthropogastromicrobium aceti</name>
    <dbReference type="NCBI Taxonomy" id="2981768"/>
    <lineage>
        <taxon>Bacteria</taxon>
        <taxon>Bacillati</taxon>
        <taxon>Bacillota</taxon>
        <taxon>Clostridia</taxon>
        <taxon>Lachnospirales</taxon>
        <taxon>Lachnospiraceae</taxon>
        <taxon>Anthropogastromicrobium</taxon>
    </lineage>
</organism>
<keyword evidence="13" id="KW-1185">Reference proteome</keyword>
<dbReference type="Gene3D" id="1.10.260.50">
    <property type="match status" value="1"/>
</dbReference>
<comment type="similarity">
    <text evidence="2">Belongs to the class-V pyridoxal-phosphate-dependent aminotransferase family. NifS/IscS subfamily.</text>
</comment>
<reference evidence="12 13" key="1">
    <citation type="submission" date="2021-10" db="EMBL/GenBank/DDBJ databases">
        <title>Anaerobic single-cell dispensing facilitates the cultivation of human gut bacteria.</title>
        <authorList>
            <person name="Afrizal A."/>
        </authorList>
    </citation>
    <scope>NUCLEOTIDE SEQUENCE [LARGE SCALE GENOMIC DNA]</scope>
    <source>
        <strain evidence="12 13">CLA-AA-H224</strain>
    </source>
</reference>
<comment type="caution">
    <text evidence="12">The sequence shown here is derived from an EMBL/GenBank/DDBJ whole genome shotgun (WGS) entry which is preliminary data.</text>
</comment>
<dbReference type="NCBIfam" id="NF002806">
    <property type="entry name" value="PRK02948.1"/>
    <property type="match status" value="1"/>
</dbReference>
<evidence type="ECO:0000256" key="9">
    <source>
        <dbReference type="ARBA" id="ARBA00050776"/>
    </source>
</evidence>
<dbReference type="FunFam" id="3.40.640.10:FF:000084">
    <property type="entry name" value="IscS-like cysteine desulfurase"/>
    <property type="match status" value="1"/>
</dbReference>
<comment type="catalytic activity">
    <reaction evidence="9">
        <text>(sulfur carrier)-H + L-cysteine = (sulfur carrier)-SH + L-alanine</text>
        <dbReference type="Rhea" id="RHEA:43892"/>
        <dbReference type="Rhea" id="RHEA-COMP:14737"/>
        <dbReference type="Rhea" id="RHEA-COMP:14739"/>
        <dbReference type="ChEBI" id="CHEBI:29917"/>
        <dbReference type="ChEBI" id="CHEBI:35235"/>
        <dbReference type="ChEBI" id="CHEBI:57972"/>
        <dbReference type="ChEBI" id="CHEBI:64428"/>
        <dbReference type="EC" id="2.8.1.7"/>
    </reaction>
</comment>
<dbReference type="RefSeq" id="WP_308731944.1">
    <property type="nucleotide sequence ID" value="NZ_JAJEQN010000024.1"/>
</dbReference>
<dbReference type="EMBL" id="JAJEQN010000024">
    <property type="protein sequence ID" value="MCC2221982.1"/>
    <property type="molecule type" value="Genomic_DNA"/>
</dbReference>
<dbReference type="SUPFAM" id="SSF53383">
    <property type="entry name" value="PLP-dependent transferases"/>
    <property type="match status" value="1"/>
</dbReference>
<evidence type="ECO:0000313" key="12">
    <source>
        <dbReference type="EMBL" id="MCC2221982.1"/>
    </source>
</evidence>
<dbReference type="EC" id="2.8.1.7" evidence="3"/>
<evidence type="ECO:0000256" key="2">
    <source>
        <dbReference type="ARBA" id="ARBA00006490"/>
    </source>
</evidence>
<dbReference type="InterPro" id="IPR020578">
    <property type="entry name" value="Aminotrans_V_PyrdxlP_BS"/>
</dbReference>
<keyword evidence="7" id="KW-0408">Iron</keyword>
<dbReference type="InterPro" id="IPR015424">
    <property type="entry name" value="PyrdxlP-dep_Trfase"/>
</dbReference>
<dbReference type="Proteomes" id="UP001198200">
    <property type="component" value="Unassembled WGS sequence"/>
</dbReference>
<keyword evidence="6" id="KW-0663">Pyridoxal phosphate</keyword>
<dbReference type="InterPro" id="IPR015422">
    <property type="entry name" value="PyrdxlP-dep_Trfase_small"/>
</dbReference>
<dbReference type="GO" id="GO:0051536">
    <property type="term" value="F:iron-sulfur cluster binding"/>
    <property type="evidence" value="ECO:0007669"/>
    <property type="project" value="UniProtKB-KW"/>
</dbReference>
<evidence type="ECO:0000256" key="8">
    <source>
        <dbReference type="ARBA" id="ARBA00023014"/>
    </source>
</evidence>
<dbReference type="Gene3D" id="3.40.640.10">
    <property type="entry name" value="Type I PLP-dependent aspartate aminotransferase-like (Major domain)"/>
    <property type="match status" value="1"/>
</dbReference>
<dbReference type="GO" id="GO:0046872">
    <property type="term" value="F:metal ion binding"/>
    <property type="evidence" value="ECO:0007669"/>
    <property type="project" value="UniProtKB-KW"/>
</dbReference>
<evidence type="ECO:0000256" key="10">
    <source>
        <dbReference type="RuleBase" id="RU004504"/>
    </source>
</evidence>
<dbReference type="PIRSF" id="PIRSF005572">
    <property type="entry name" value="NifS"/>
    <property type="match status" value="1"/>
</dbReference>
<evidence type="ECO:0000313" key="13">
    <source>
        <dbReference type="Proteomes" id="UP001198200"/>
    </source>
</evidence>
<name>A0AAE3JDN7_9FIRM</name>
<dbReference type="GO" id="GO:0031071">
    <property type="term" value="F:cysteine desulfurase activity"/>
    <property type="evidence" value="ECO:0007669"/>
    <property type="project" value="UniProtKB-EC"/>
</dbReference>
<gene>
    <name evidence="12" type="ORF">LKD48_10100</name>
</gene>
<dbReference type="PROSITE" id="PS00595">
    <property type="entry name" value="AA_TRANSFER_CLASS_5"/>
    <property type="match status" value="1"/>
</dbReference>
<dbReference type="PANTHER" id="PTHR11601">
    <property type="entry name" value="CYSTEINE DESULFURYLASE FAMILY MEMBER"/>
    <property type="match status" value="1"/>
</dbReference>
<evidence type="ECO:0000256" key="7">
    <source>
        <dbReference type="ARBA" id="ARBA00023004"/>
    </source>
</evidence>
<evidence type="ECO:0000256" key="3">
    <source>
        <dbReference type="ARBA" id="ARBA00012239"/>
    </source>
</evidence>
<proteinExistence type="inferred from homology"/>
<keyword evidence="8" id="KW-0411">Iron-sulfur</keyword>
<dbReference type="Pfam" id="PF00266">
    <property type="entry name" value="Aminotran_5"/>
    <property type="match status" value="1"/>
</dbReference>
<evidence type="ECO:0000256" key="1">
    <source>
        <dbReference type="ARBA" id="ARBA00001933"/>
    </source>
</evidence>
<evidence type="ECO:0000256" key="6">
    <source>
        <dbReference type="ARBA" id="ARBA00022898"/>
    </source>
</evidence>
<dbReference type="PANTHER" id="PTHR11601:SF34">
    <property type="entry name" value="CYSTEINE DESULFURASE"/>
    <property type="match status" value="1"/>
</dbReference>
<keyword evidence="5" id="KW-0479">Metal-binding</keyword>
<dbReference type="AlphaFoldDB" id="A0AAE3JDN7"/>
<protein>
    <recommendedName>
        <fullName evidence="3">cysteine desulfurase</fullName>
        <ecNumber evidence="3">2.8.1.7</ecNumber>
    </recommendedName>
</protein>
<dbReference type="InterPro" id="IPR000192">
    <property type="entry name" value="Aminotrans_V_dom"/>
</dbReference>
<feature type="domain" description="Aminotransferase class V" evidence="11">
    <location>
        <begin position="4"/>
        <end position="368"/>
    </location>
</feature>
<comment type="cofactor">
    <cofactor evidence="1 10">
        <name>pyridoxal 5'-phosphate</name>
        <dbReference type="ChEBI" id="CHEBI:597326"/>
    </cofactor>
</comment>
<evidence type="ECO:0000256" key="5">
    <source>
        <dbReference type="ARBA" id="ARBA00022723"/>
    </source>
</evidence>
<accession>A0AAE3JDN7</accession>
<evidence type="ECO:0000256" key="4">
    <source>
        <dbReference type="ARBA" id="ARBA00022679"/>
    </source>
</evidence>
<evidence type="ECO:0000259" key="11">
    <source>
        <dbReference type="Pfam" id="PF00266"/>
    </source>
</evidence>
<sequence>MNQIYLDHAATTPPLPEVCDTMISYMKSEWGNPSSLYDFSDEPRRAVLDARAHTAALIHADPKRIFFTSGGSESDSWALIGCARLLRCKGNHIIVSAIEHHAILHATAFLEDEGFDVTYLMPDAAGFIHPENLLKAMRPDTILVSIMMANNEIGTIQPISDLAYIAHTNGCEGCLFHTDAVQAYGQIPIDVKRLGVDLLSASAHKIYGPKGIGLLYIRDGVTLTPLIFGGGQESGIRGGTENVPAIAGFGVAAKIAFNQMRATMRHEIALRNYLIQRVLHEIPFCQLNGSHQNRLPGNANFSFEYVEGSSLLMMLDAQGICASSGSACASSSAEPSHVLTAIGLPDELAHASLRLTLGRNTTKKELDLVVSILKETIDQLRSISDSYLNRISR</sequence>
<dbReference type="Gene3D" id="3.90.1150.10">
    <property type="entry name" value="Aspartate Aminotransferase, domain 1"/>
    <property type="match status" value="1"/>
</dbReference>